<keyword evidence="4" id="KW-0663">Pyridoxal phosphate</keyword>
<evidence type="ECO:0000256" key="2">
    <source>
        <dbReference type="ARBA" id="ARBA00009533"/>
    </source>
</evidence>
<evidence type="ECO:0000256" key="6">
    <source>
        <dbReference type="SAM" id="Phobius"/>
    </source>
</evidence>
<comment type="caution">
    <text evidence="7">The sequence shown here is derived from an EMBL/GenBank/DDBJ whole genome shotgun (WGS) entry which is preliminary data.</text>
</comment>
<evidence type="ECO:0000256" key="4">
    <source>
        <dbReference type="ARBA" id="ARBA00022898"/>
    </source>
</evidence>
<keyword evidence="3" id="KW-0210">Decarboxylase</keyword>
<gene>
    <name evidence="7" type="ORF">S01H1_27178</name>
</gene>
<keyword evidence="6" id="KW-0472">Membrane</keyword>
<name>X0T362_9ZZZZ</name>
<keyword evidence="6" id="KW-0812">Transmembrane</keyword>
<dbReference type="InterPro" id="IPR015421">
    <property type="entry name" value="PyrdxlP-dep_Trfase_major"/>
</dbReference>
<dbReference type="InterPro" id="IPR015424">
    <property type="entry name" value="PyrdxlP-dep_Trfase"/>
</dbReference>
<organism evidence="7">
    <name type="scientific">marine sediment metagenome</name>
    <dbReference type="NCBI Taxonomy" id="412755"/>
    <lineage>
        <taxon>unclassified sequences</taxon>
        <taxon>metagenomes</taxon>
        <taxon>ecological metagenomes</taxon>
    </lineage>
</organism>
<dbReference type="InterPro" id="IPR002129">
    <property type="entry name" value="PyrdxlP-dep_de-COase"/>
</dbReference>
<feature type="transmembrane region" description="Helical" evidence="6">
    <location>
        <begin position="33"/>
        <end position="55"/>
    </location>
</feature>
<keyword evidence="5" id="KW-0456">Lyase</keyword>
<comment type="cofactor">
    <cofactor evidence="1">
        <name>pyridoxal 5'-phosphate</name>
        <dbReference type="ChEBI" id="CHEBI:597326"/>
    </cofactor>
</comment>
<evidence type="ECO:0000256" key="5">
    <source>
        <dbReference type="ARBA" id="ARBA00023239"/>
    </source>
</evidence>
<sequence>TSIPESPYLIRDVLQEIKEKITVHSVKVGSPYYIGHMTSAIPYFMILLEIIIAALNQNQVKIETAKASSFVERELIAWIHRMIFNRGEQFYRKNIQNPRVALGNVTSDGTMSNLAALMVAREKSFPADRNFPGIRKAGVERALNYYGYSRMVVLISRRGHYSIRKSAHLLGLGEENVINIPVNNYNRININALRKKITNIKRNDLEKGKNTKIMAIIGIAGTTETGNIDNLGELSDIARQEGAYFHVDAAWGGSALIADDYRPLFQGIESADSVSVDTHK</sequence>
<dbReference type="Pfam" id="PF00282">
    <property type="entry name" value="Pyridoxal_deC"/>
    <property type="match status" value="1"/>
</dbReference>
<comment type="similarity">
    <text evidence="2">Belongs to the group II decarboxylase family.</text>
</comment>
<dbReference type="Gene3D" id="3.40.640.10">
    <property type="entry name" value="Type I PLP-dependent aspartate aminotransferase-like (Major domain)"/>
    <property type="match status" value="1"/>
</dbReference>
<evidence type="ECO:0000256" key="3">
    <source>
        <dbReference type="ARBA" id="ARBA00022793"/>
    </source>
</evidence>
<dbReference type="GO" id="GO:0030170">
    <property type="term" value="F:pyridoxal phosphate binding"/>
    <property type="evidence" value="ECO:0007669"/>
    <property type="project" value="InterPro"/>
</dbReference>
<dbReference type="GO" id="GO:0016831">
    <property type="term" value="F:carboxy-lyase activity"/>
    <property type="evidence" value="ECO:0007669"/>
    <property type="project" value="UniProtKB-KW"/>
</dbReference>
<protein>
    <recommendedName>
        <fullName evidence="8">Glutamate decarboxylase</fullName>
    </recommendedName>
</protein>
<feature type="non-terminal residue" evidence="7">
    <location>
        <position position="280"/>
    </location>
</feature>
<dbReference type="GO" id="GO:0019752">
    <property type="term" value="P:carboxylic acid metabolic process"/>
    <property type="evidence" value="ECO:0007669"/>
    <property type="project" value="InterPro"/>
</dbReference>
<reference evidence="7" key="1">
    <citation type="journal article" date="2014" name="Front. Microbiol.">
        <title>High frequency of phylogenetically diverse reductive dehalogenase-homologous genes in deep subseafloor sedimentary metagenomes.</title>
        <authorList>
            <person name="Kawai M."/>
            <person name="Futagami T."/>
            <person name="Toyoda A."/>
            <person name="Takaki Y."/>
            <person name="Nishi S."/>
            <person name="Hori S."/>
            <person name="Arai W."/>
            <person name="Tsubouchi T."/>
            <person name="Morono Y."/>
            <person name="Uchiyama I."/>
            <person name="Ito T."/>
            <person name="Fujiyama A."/>
            <person name="Inagaki F."/>
            <person name="Takami H."/>
        </authorList>
    </citation>
    <scope>NUCLEOTIDE SEQUENCE</scope>
    <source>
        <strain evidence="7">Expedition CK06-06</strain>
    </source>
</reference>
<keyword evidence="6" id="KW-1133">Transmembrane helix</keyword>
<dbReference type="SUPFAM" id="SSF53383">
    <property type="entry name" value="PLP-dependent transferases"/>
    <property type="match status" value="1"/>
</dbReference>
<evidence type="ECO:0008006" key="8">
    <source>
        <dbReference type="Google" id="ProtNLM"/>
    </source>
</evidence>
<evidence type="ECO:0000313" key="7">
    <source>
        <dbReference type="EMBL" id="GAF87933.1"/>
    </source>
</evidence>
<proteinExistence type="inferred from homology"/>
<dbReference type="PANTHER" id="PTHR45677">
    <property type="entry name" value="GLUTAMATE DECARBOXYLASE-RELATED"/>
    <property type="match status" value="1"/>
</dbReference>
<accession>X0T362</accession>
<evidence type="ECO:0000256" key="1">
    <source>
        <dbReference type="ARBA" id="ARBA00001933"/>
    </source>
</evidence>
<dbReference type="EMBL" id="BARS01016523">
    <property type="protein sequence ID" value="GAF87933.1"/>
    <property type="molecule type" value="Genomic_DNA"/>
</dbReference>
<feature type="non-terminal residue" evidence="7">
    <location>
        <position position="1"/>
    </location>
</feature>
<dbReference type="PANTHER" id="PTHR45677:SF8">
    <property type="entry name" value="CYSTEINE SULFINIC ACID DECARBOXYLASE"/>
    <property type="match status" value="1"/>
</dbReference>
<dbReference type="AlphaFoldDB" id="X0T362"/>
<dbReference type="GO" id="GO:0005737">
    <property type="term" value="C:cytoplasm"/>
    <property type="evidence" value="ECO:0007669"/>
    <property type="project" value="TreeGrafter"/>
</dbReference>